<comment type="similarity">
    <text evidence="8 9">Belongs to the TonB-dependent receptor family.</text>
</comment>
<evidence type="ECO:0000313" key="13">
    <source>
        <dbReference type="EMBL" id="MDN5213327.1"/>
    </source>
</evidence>
<comment type="subcellular location">
    <subcellularLocation>
        <location evidence="1 8">Cell outer membrane</location>
        <topology evidence="1 8">Multi-pass membrane protein</topology>
    </subcellularLocation>
</comment>
<keyword evidence="13" id="KW-0675">Receptor</keyword>
<evidence type="ECO:0000256" key="1">
    <source>
        <dbReference type="ARBA" id="ARBA00004571"/>
    </source>
</evidence>
<dbReference type="Pfam" id="PF13715">
    <property type="entry name" value="CarbopepD_reg_2"/>
    <property type="match status" value="1"/>
</dbReference>
<keyword evidence="14" id="KW-1185">Reference proteome</keyword>
<gene>
    <name evidence="13" type="ORF">QQ020_14755</name>
</gene>
<keyword evidence="10" id="KW-0732">Signal</keyword>
<evidence type="ECO:0000256" key="6">
    <source>
        <dbReference type="ARBA" id="ARBA00023136"/>
    </source>
</evidence>
<evidence type="ECO:0000256" key="3">
    <source>
        <dbReference type="ARBA" id="ARBA00022452"/>
    </source>
</evidence>
<feature type="signal peptide" evidence="10">
    <location>
        <begin position="1"/>
        <end position="30"/>
    </location>
</feature>
<evidence type="ECO:0000313" key="14">
    <source>
        <dbReference type="Proteomes" id="UP001172083"/>
    </source>
</evidence>
<dbReference type="Pfam" id="PF00593">
    <property type="entry name" value="TonB_dep_Rec_b-barrel"/>
    <property type="match status" value="1"/>
</dbReference>
<dbReference type="Gene3D" id="2.170.130.10">
    <property type="entry name" value="TonB-dependent receptor, plug domain"/>
    <property type="match status" value="1"/>
</dbReference>
<accession>A0ABT8L6E3</accession>
<dbReference type="RefSeq" id="WP_346758666.1">
    <property type="nucleotide sequence ID" value="NZ_JAUJEB010000002.1"/>
</dbReference>
<dbReference type="InterPro" id="IPR036942">
    <property type="entry name" value="Beta-barrel_TonB_sf"/>
</dbReference>
<dbReference type="InterPro" id="IPR008969">
    <property type="entry name" value="CarboxyPept-like_regulatory"/>
</dbReference>
<feature type="domain" description="TonB-dependent receptor-like beta-barrel" evidence="11">
    <location>
        <begin position="512"/>
        <end position="967"/>
    </location>
</feature>
<reference evidence="13" key="1">
    <citation type="submission" date="2023-06" db="EMBL/GenBank/DDBJ databases">
        <title>Genomic of Agaribacillus aureum.</title>
        <authorList>
            <person name="Wang G."/>
        </authorList>
    </citation>
    <scope>NUCLEOTIDE SEQUENCE</scope>
    <source>
        <strain evidence="13">BMA12</strain>
    </source>
</reference>
<dbReference type="Pfam" id="PF07715">
    <property type="entry name" value="Plug"/>
    <property type="match status" value="1"/>
</dbReference>
<evidence type="ECO:0000259" key="12">
    <source>
        <dbReference type="Pfam" id="PF07715"/>
    </source>
</evidence>
<protein>
    <submittedName>
        <fullName evidence="13">TonB-dependent receptor</fullName>
    </submittedName>
</protein>
<evidence type="ECO:0000256" key="7">
    <source>
        <dbReference type="ARBA" id="ARBA00023237"/>
    </source>
</evidence>
<dbReference type="InterPro" id="IPR039426">
    <property type="entry name" value="TonB-dep_rcpt-like"/>
</dbReference>
<dbReference type="InterPro" id="IPR000531">
    <property type="entry name" value="Beta-barrel_TonB"/>
</dbReference>
<keyword evidence="5 9" id="KW-0798">TonB box</keyword>
<dbReference type="Gene3D" id="2.60.40.1120">
    <property type="entry name" value="Carboxypeptidase-like, regulatory domain"/>
    <property type="match status" value="1"/>
</dbReference>
<dbReference type="PROSITE" id="PS52016">
    <property type="entry name" value="TONB_DEPENDENT_REC_3"/>
    <property type="match status" value="1"/>
</dbReference>
<keyword evidence="3 8" id="KW-1134">Transmembrane beta strand</keyword>
<organism evidence="13 14">
    <name type="scientific">Agaribacillus aureus</name>
    <dbReference type="NCBI Taxonomy" id="3051825"/>
    <lineage>
        <taxon>Bacteria</taxon>
        <taxon>Pseudomonadati</taxon>
        <taxon>Bacteroidota</taxon>
        <taxon>Cytophagia</taxon>
        <taxon>Cytophagales</taxon>
        <taxon>Splendidivirgaceae</taxon>
        <taxon>Agaribacillus</taxon>
    </lineage>
</organism>
<dbReference type="SUPFAM" id="SSF56935">
    <property type="entry name" value="Porins"/>
    <property type="match status" value="1"/>
</dbReference>
<feature type="domain" description="TonB-dependent receptor plug" evidence="12">
    <location>
        <begin position="227"/>
        <end position="332"/>
    </location>
</feature>
<evidence type="ECO:0000256" key="10">
    <source>
        <dbReference type="SAM" id="SignalP"/>
    </source>
</evidence>
<dbReference type="InterPro" id="IPR023997">
    <property type="entry name" value="TonB-dep_OMP_SusC/RagA_CS"/>
</dbReference>
<dbReference type="Gene3D" id="2.40.170.20">
    <property type="entry name" value="TonB-dependent receptor, beta-barrel domain"/>
    <property type="match status" value="1"/>
</dbReference>
<dbReference type="InterPro" id="IPR012910">
    <property type="entry name" value="Plug_dom"/>
</dbReference>
<evidence type="ECO:0000256" key="9">
    <source>
        <dbReference type="RuleBase" id="RU003357"/>
    </source>
</evidence>
<evidence type="ECO:0000259" key="11">
    <source>
        <dbReference type="Pfam" id="PF00593"/>
    </source>
</evidence>
<feature type="chain" id="PRO_5045644758" evidence="10">
    <location>
        <begin position="31"/>
        <end position="1119"/>
    </location>
</feature>
<dbReference type="SUPFAM" id="SSF49464">
    <property type="entry name" value="Carboxypeptidase regulatory domain-like"/>
    <property type="match status" value="1"/>
</dbReference>
<evidence type="ECO:0000256" key="8">
    <source>
        <dbReference type="PROSITE-ProRule" id="PRU01360"/>
    </source>
</evidence>
<keyword evidence="6 8" id="KW-0472">Membrane</keyword>
<dbReference type="InterPro" id="IPR037066">
    <property type="entry name" value="Plug_dom_sf"/>
</dbReference>
<keyword evidence="2 8" id="KW-0813">Transport</keyword>
<comment type="caution">
    <text evidence="13">The sequence shown here is derived from an EMBL/GenBank/DDBJ whole genome shotgun (WGS) entry which is preliminary data.</text>
</comment>
<name>A0ABT8L6E3_9BACT</name>
<evidence type="ECO:0000256" key="5">
    <source>
        <dbReference type="ARBA" id="ARBA00023077"/>
    </source>
</evidence>
<keyword evidence="4 8" id="KW-0812">Transmembrane</keyword>
<dbReference type="NCBIfam" id="TIGR04056">
    <property type="entry name" value="OMP_RagA_SusC"/>
    <property type="match status" value="1"/>
</dbReference>
<dbReference type="NCBIfam" id="TIGR04057">
    <property type="entry name" value="SusC_RagA_signa"/>
    <property type="match status" value="1"/>
</dbReference>
<evidence type="ECO:0000256" key="4">
    <source>
        <dbReference type="ARBA" id="ARBA00022692"/>
    </source>
</evidence>
<dbReference type="Proteomes" id="UP001172083">
    <property type="component" value="Unassembled WGS sequence"/>
</dbReference>
<dbReference type="EMBL" id="JAUJEB010000002">
    <property type="protein sequence ID" value="MDN5213327.1"/>
    <property type="molecule type" value="Genomic_DNA"/>
</dbReference>
<dbReference type="InterPro" id="IPR023996">
    <property type="entry name" value="TonB-dep_OMP_SusC/RagA"/>
</dbReference>
<sequence>MNAKLQKHFIRMSKFTFYAMVMQFSFFAFAKSENSSAQRQKLDEIKVEMTLGQKSFFHFLTEIEQNSNFLFAYSKNEVENKSVVLRKKDWYMNELLKEVSLQTRLHFKRVNETITVKKIKPNKKAPTVIDILQPQFEVTGTVKDHTGESLPGVAILEKGTNNGVITDAEGTYRLLVADENAILVFSFVGYMPEEVSVAGRSRVDITMVQDIRSLDEVVVVGYGTTEKKDVTGAISSVKGEDFRNLPVSGVDKALQGRIAGVQVVPNGGAPGASTSIRIRGAGTVNNSEPLYIVDGIPTQNIDGINPNNIESVEVLKDASASAIYGTRAANGVVIVTTKRGADERALNLNIDMYTGVSNVIKTVDVLDAATLAEIKRERYANDGIPVNPIWEDTQYQTQRTDWQDELFTTGKTQNIDLSITGGNEKSSFLVALGYYNEEGIIKKSEADRFTLRVNSGHQVTKWLNLGQNMVLSTRSSNAFNTNSAQSGLIWSAIRFHPGLPVRDADGNFSSSQISSEFGDINNPLFEVDANDADNRDTRLLGNVTAEVSIMDGLKFKANFGVDGNIHDDRVFFPQVLNQIRQRTINSARRNYSQDFSFLMEYFLSYDKTFGEDHRVGFTGGYTQQSFDSQGFSASATNLPDEDPSQRFLSTGDANRTDEFKSHDGLRSVFGRLNYAWKDKYLLTATVRSDESSRFADGNRAGVFPAFSVGWRVSDEPFFDVPLISDLKITGGWGELGNQNVDRLQYLARISRGQRYSFGPDGSNQVVGANQSSFANENISWETVIMTNIGVSIGFLDNRLISNFNYFIKDTEDMLLSPPTIGAQGNNPSPFLNVGQVRNKGLEVELGWRETKGAFSYSIDANAAFIDNEVVKLVDGSFLASRLYGRPNQEITRTYEGNPIGTFYGWRADGLFQTQDEIDSHAEQPGAVPGDVRFKDLNNDNVIDDQDREIIGSPHPKVTYGINANIRYKAFDVTMFFLGVGGVEIYNADRMQGLDASYPFNLYSDITGRWTGPNTSNDIPRVSTLRTNLNHRTSDLFLESGDFFRLKNLIIGYTLPTATIEKIGLSRLRFYVTGQNVFTITGYSGFDPELGLTDGNLQQNVDFAQFPQARTFLIGVNVGF</sequence>
<keyword evidence="7 8" id="KW-0998">Cell outer membrane</keyword>
<evidence type="ECO:0000256" key="2">
    <source>
        <dbReference type="ARBA" id="ARBA00022448"/>
    </source>
</evidence>
<proteinExistence type="inferred from homology"/>